<reference evidence="3" key="1">
    <citation type="submission" date="2022-11" db="EMBL/GenBank/DDBJ databases">
        <authorList>
            <person name="Kikuchi T."/>
        </authorList>
    </citation>
    <scope>NUCLEOTIDE SEQUENCE</scope>
    <source>
        <strain evidence="3">PS1010</strain>
    </source>
</reference>
<proteinExistence type="predicted"/>
<protein>
    <submittedName>
        <fullName evidence="3">Uncharacterized protein</fullName>
    </submittedName>
</protein>
<feature type="transmembrane region" description="Helical" evidence="2">
    <location>
        <begin position="29"/>
        <end position="47"/>
    </location>
</feature>
<comment type="caution">
    <text evidence="3">The sequence shown here is derived from an EMBL/GenBank/DDBJ whole genome shotgun (WGS) entry which is preliminary data.</text>
</comment>
<accession>A0A9P1I662</accession>
<evidence type="ECO:0000256" key="2">
    <source>
        <dbReference type="SAM" id="Phobius"/>
    </source>
</evidence>
<keyword evidence="4" id="KW-1185">Reference proteome</keyword>
<organism evidence="3 4">
    <name type="scientific">Caenorhabditis angaria</name>
    <dbReference type="NCBI Taxonomy" id="860376"/>
    <lineage>
        <taxon>Eukaryota</taxon>
        <taxon>Metazoa</taxon>
        <taxon>Ecdysozoa</taxon>
        <taxon>Nematoda</taxon>
        <taxon>Chromadorea</taxon>
        <taxon>Rhabditida</taxon>
        <taxon>Rhabditina</taxon>
        <taxon>Rhabditomorpha</taxon>
        <taxon>Rhabditoidea</taxon>
        <taxon>Rhabditidae</taxon>
        <taxon>Peloderinae</taxon>
        <taxon>Caenorhabditis</taxon>
    </lineage>
</organism>
<keyword evidence="2" id="KW-0472">Membrane</keyword>
<sequence>MLASFFTPLFILSFALLPPSKHFSRIEKIAMKLLLVLALLIAFVYCSENEIHRREKRNYYGGYDMYGGDDFWYVGRIIGMIIGIIVLLFCCCLPCICIVGIWFAGWFGLRQRNAAKKTTGQANTPSQIVSSSSIPPVPIPFSSQPQQSTQIPYDTPGNANYIVPPTRSSRYPIIVDSSPSDVTRVAMPDGQVVYSAEDRYYTSSTAAPAPVHRSSEPAYTSRY</sequence>
<feature type="region of interest" description="Disordered" evidence="1">
    <location>
        <begin position="203"/>
        <end position="223"/>
    </location>
</feature>
<keyword evidence="2" id="KW-1133">Transmembrane helix</keyword>
<feature type="transmembrane region" description="Helical" evidence="2">
    <location>
        <begin position="81"/>
        <end position="109"/>
    </location>
</feature>
<keyword evidence="2" id="KW-0812">Transmembrane</keyword>
<dbReference type="EMBL" id="CANHGI010000001">
    <property type="protein sequence ID" value="CAI5438913.1"/>
    <property type="molecule type" value="Genomic_DNA"/>
</dbReference>
<dbReference type="Proteomes" id="UP001152747">
    <property type="component" value="Unassembled WGS sequence"/>
</dbReference>
<dbReference type="AlphaFoldDB" id="A0A9P1I662"/>
<name>A0A9P1I662_9PELO</name>
<gene>
    <name evidence="3" type="ORF">CAMP_LOCUS1550</name>
</gene>
<evidence type="ECO:0000256" key="1">
    <source>
        <dbReference type="SAM" id="MobiDB-lite"/>
    </source>
</evidence>
<evidence type="ECO:0000313" key="4">
    <source>
        <dbReference type="Proteomes" id="UP001152747"/>
    </source>
</evidence>
<evidence type="ECO:0000313" key="3">
    <source>
        <dbReference type="EMBL" id="CAI5438913.1"/>
    </source>
</evidence>
<dbReference type="OrthoDB" id="5864510at2759"/>